<evidence type="ECO:0000313" key="1">
    <source>
        <dbReference type="EMBL" id="KAJ1206637.1"/>
    </source>
</evidence>
<protein>
    <submittedName>
        <fullName evidence="1">Uncharacterized protein</fullName>
    </submittedName>
</protein>
<proteinExistence type="predicted"/>
<evidence type="ECO:0000313" key="2">
    <source>
        <dbReference type="Proteomes" id="UP001066276"/>
    </source>
</evidence>
<gene>
    <name evidence="1" type="ORF">NDU88_002039</name>
</gene>
<reference evidence="1" key="1">
    <citation type="journal article" date="2022" name="bioRxiv">
        <title>Sequencing and chromosome-scale assembly of the giantPleurodeles waltlgenome.</title>
        <authorList>
            <person name="Brown T."/>
            <person name="Elewa A."/>
            <person name="Iarovenko S."/>
            <person name="Subramanian E."/>
            <person name="Araus A.J."/>
            <person name="Petzold A."/>
            <person name="Susuki M."/>
            <person name="Suzuki K.-i.T."/>
            <person name="Hayashi T."/>
            <person name="Toyoda A."/>
            <person name="Oliveira C."/>
            <person name="Osipova E."/>
            <person name="Leigh N.D."/>
            <person name="Simon A."/>
            <person name="Yun M.H."/>
        </authorList>
    </citation>
    <scope>NUCLEOTIDE SEQUENCE</scope>
    <source>
        <strain evidence="1">20211129_DDA</strain>
        <tissue evidence="1">Liver</tissue>
    </source>
</reference>
<keyword evidence="2" id="KW-1185">Reference proteome</keyword>
<comment type="caution">
    <text evidence="1">The sequence shown here is derived from an EMBL/GenBank/DDBJ whole genome shotgun (WGS) entry which is preliminary data.</text>
</comment>
<name>A0AAV7W1C0_PLEWA</name>
<dbReference type="EMBL" id="JANPWB010000002">
    <property type="protein sequence ID" value="KAJ1206637.1"/>
    <property type="molecule type" value="Genomic_DNA"/>
</dbReference>
<dbReference type="AlphaFoldDB" id="A0AAV7W1C0"/>
<accession>A0AAV7W1C0</accession>
<dbReference type="Proteomes" id="UP001066276">
    <property type="component" value="Chromosome 1_2"/>
</dbReference>
<organism evidence="1 2">
    <name type="scientific">Pleurodeles waltl</name>
    <name type="common">Iberian ribbed newt</name>
    <dbReference type="NCBI Taxonomy" id="8319"/>
    <lineage>
        <taxon>Eukaryota</taxon>
        <taxon>Metazoa</taxon>
        <taxon>Chordata</taxon>
        <taxon>Craniata</taxon>
        <taxon>Vertebrata</taxon>
        <taxon>Euteleostomi</taxon>
        <taxon>Amphibia</taxon>
        <taxon>Batrachia</taxon>
        <taxon>Caudata</taxon>
        <taxon>Salamandroidea</taxon>
        <taxon>Salamandridae</taxon>
        <taxon>Pleurodelinae</taxon>
        <taxon>Pleurodeles</taxon>
    </lineage>
</organism>
<sequence length="112" mass="12577">MASCPSLCEIESDDIKQIGFILSPEGEVVTKALFYSDYIRRSVLQAEAELMKEGIRVVQGNAIKDVIHDRRALRCHAGTEDEESYGIPWKLGEKIRLAFVPQKIKETIAALK</sequence>